<evidence type="ECO:0000256" key="13">
    <source>
        <dbReference type="ARBA" id="ARBA00040433"/>
    </source>
</evidence>
<dbReference type="Proteomes" id="UP001497382">
    <property type="component" value="Unassembled WGS sequence"/>
</dbReference>
<dbReference type="GO" id="GO:0004694">
    <property type="term" value="F:eukaryotic translation initiation factor 2alpha kinase activity"/>
    <property type="evidence" value="ECO:0007669"/>
    <property type="project" value="TreeGrafter"/>
</dbReference>
<keyword evidence="10" id="KW-1015">Disulfide bond</keyword>
<comment type="caution">
    <text evidence="22">The sequence shown here is derived from an EMBL/GenBank/DDBJ whole genome shotgun (WGS) entry which is preliminary data.</text>
</comment>
<protein>
    <recommendedName>
        <fullName evidence="13">Eukaryotic translation initiation factor 2-alpha kinase 1</fullName>
        <ecNumber evidence="1">2.7.11.1</ecNumber>
    </recommendedName>
    <alternativeName>
        <fullName evidence="15">Heme-regulated eukaryotic initiation factor eIF-2-alpha kinase</fullName>
    </alternativeName>
    <alternativeName>
        <fullName evidence="14">Hemin-sensitive initiation factor 2-alpha kinase</fullName>
    </alternativeName>
</protein>
<dbReference type="AlphaFoldDB" id="A0AAV1Z522"/>
<evidence type="ECO:0000256" key="5">
    <source>
        <dbReference type="ARBA" id="ARBA00022737"/>
    </source>
</evidence>
<dbReference type="PROSITE" id="PS50011">
    <property type="entry name" value="PROTEIN_KINASE_DOM"/>
    <property type="match status" value="1"/>
</dbReference>
<evidence type="ECO:0000256" key="2">
    <source>
        <dbReference type="ARBA" id="ARBA00022527"/>
    </source>
</evidence>
<evidence type="ECO:0000256" key="17">
    <source>
        <dbReference type="ARBA" id="ARBA00048659"/>
    </source>
</evidence>
<reference evidence="22 23" key="1">
    <citation type="submission" date="2024-04" db="EMBL/GenBank/DDBJ databases">
        <authorList>
            <person name="Rising A."/>
            <person name="Reimegard J."/>
            <person name="Sonavane S."/>
            <person name="Akerstrom W."/>
            <person name="Nylinder S."/>
            <person name="Hedman E."/>
            <person name="Kallberg Y."/>
        </authorList>
    </citation>
    <scope>NUCLEOTIDE SEQUENCE [LARGE SCALE GENOMIC DNA]</scope>
</reference>
<keyword evidence="5" id="KW-0677">Repeat</keyword>
<keyword evidence="9" id="KW-0832">Ubl conjugation</keyword>
<dbReference type="SUPFAM" id="SSF56112">
    <property type="entry name" value="Protein kinase-like (PK-like)"/>
    <property type="match status" value="1"/>
</dbReference>
<comment type="subunit">
    <text evidence="16">Synthesized in an inactive form that binds to the N-terminal domain of CDC37. Has to be associated with a multiprotein complex containing Hsp90, CDC37 and PPP5C for maturation and activation by autophosphorylation. The phosphatase PPP5C modulates this activation. Homodimer; homodimerizes in presence of heme, forming a disulfide-linked inactive homodimer. Interacts with DELE1; binds both to full-length DELE1 and processed form of DELE1 (S-DELE1) in response to stress, leading to activate its protein kinase activity and trigger the integrated stress response (ISR).</text>
</comment>
<evidence type="ECO:0000256" key="7">
    <source>
        <dbReference type="ARBA" id="ARBA00022777"/>
    </source>
</evidence>
<dbReference type="InterPro" id="IPR011009">
    <property type="entry name" value="Kinase-like_dom_sf"/>
</dbReference>
<evidence type="ECO:0000313" key="22">
    <source>
        <dbReference type="EMBL" id="CAL1266517.1"/>
    </source>
</evidence>
<evidence type="ECO:0000313" key="23">
    <source>
        <dbReference type="Proteomes" id="UP001497382"/>
    </source>
</evidence>
<dbReference type="Pfam" id="PF00069">
    <property type="entry name" value="Pkinase"/>
    <property type="match status" value="1"/>
</dbReference>
<dbReference type="Gene3D" id="1.10.510.10">
    <property type="entry name" value="Transferase(Phosphotransferase) domain 1"/>
    <property type="match status" value="1"/>
</dbReference>
<evidence type="ECO:0000256" key="1">
    <source>
        <dbReference type="ARBA" id="ARBA00012513"/>
    </source>
</evidence>
<gene>
    <name evidence="22" type="ORF">LARSCL_LOCUS3142</name>
</gene>
<proteinExistence type="inferred from homology"/>
<evidence type="ECO:0000256" key="6">
    <source>
        <dbReference type="ARBA" id="ARBA00022741"/>
    </source>
</evidence>
<dbReference type="InterPro" id="IPR000719">
    <property type="entry name" value="Prot_kinase_dom"/>
</dbReference>
<accession>A0AAV1Z522</accession>
<dbReference type="GO" id="GO:0005634">
    <property type="term" value="C:nucleus"/>
    <property type="evidence" value="ECO:0007669"/>
    <property type="project" value="TreeGrafter"/>
</dbReference>
<feature type="domain" description="Protein kinase" evidence="21">
    <location>
        <begin position="147"/>
        <end position="535"/>
    </location>
</feature>
<feature type="compositionally biased region" description="Polar residues" evidence="20">
    <location>
        <begin position="435"/>
        <end position="444"/>
    </location>
</feature>
<evidence type="ECO:0000256" key="4">
    <source>
        <dbReference type="ARBA" id="ARBA00022679"/>
    </source>
</evidence>
<keyword evidence="7" id="KW-0418">Kinase</keyword>
<evidence type="ECO:0000256" key="9">
    <source>
        <dbReference type="ARBA" id="ARBA00022843"/>
    </source>
</evidence>
<dbReference type="PANTHER" id="PTHR11042">
    <property type="entry name" value="EUKARYOTIC TRANSLATION INITIATION FACTOR 2-ALPHA KINASE EIF2-ALPHA KINASE -RELATED"/>
    <property type="match status" value="1"/>
</dbReference>
<dbReference type="SMART" id="SM00220">
    <property type="entry name" value="S_TKc"/>
    <property type="match status" value="1"/>
</dbReference>
<evidence type="ECO:0000256" key="14">
    <source>
        <dbReference type="ARBA" id="ARBA00042456"/>
    </source>
</evidence>
<feature type="coiled-coil region" evidence="19">
    <location>
        <begin position="535"/>
        <end position="576"/>
    </location>
</feature>
<sequence length="632" mass="73537">MSEHFKKRPSFTKEKAEILKKTLAQFDEEITVDPLTLEESLDTASIKDRTFLLHVLIETLCYIVEKDEDKRKKLFNSLYKNFEANKLVNSEINVDNLARMRRHVALRFYEHIKQVHQTISPLSNEQKYEEEESSIPISRIEKYNDAFDELEVIARGGFGTVCKARHKVDGGTYAVKKIIFEYRKDSDYVKVMREVRNLSSLSNKYVVAYNNAWVQPVDEPCDLSSEEMDSESSYTDEQSTDNCAIYEQSIDFSGVSVATHSYNTHRVSSYSESSSIIFQNESNDSPSKWNTSRSKSFNSIVFQNPNDSQSSLNSSRSKSFLSGSSLKNKESSPKLPNFPILKIKMMLCIQMEFCDYDLRHWLDARNGECTLPFSKSVPDIFKEILCGVAYIHEKDIIHRDLKPQNIFFSKSKGVMKVGDFGLATLSHTPSDEEQSNTNHSTNLGTLPYAAPEQRSNSVYDSKVDMYSLGIILIELLVKIGTKMEFFELIKKIKKGKIPEEIEKTWPEYIPLLENLLQENHRLRYDAKQVLNMPLFTDKKIEVSNLEQKVKDLERELANKEQEFQEREKALTQKLQEQELVMEQRLKEQRWAMEQKFLEQKRAFEEKLDTQKRLFQQISEEVKLLKENMNRLQ</sequence>
<comment type="catalytic activity">
    <reaction evidence="17">
        <text>L-threonyl-[protein] + ATP = O-phospho-L-threonyl-[protein] + ADP + H(+)</text>
        <dbReference type="Rhea" id="RHEA:46608"/>
        <dbReference type="Rhea" id="RHEA-COMP:11060"/>
        <dbReference type="Rhea" id="RHEA-COMP:11605"/>
        <dbReference type="ChEBI" id="CHEBI:15378"/>
        <dbReference type="ChEBI" id="CHEBI:30013"/>
        <dbReference type="ChEBI" id="CHEBI:30616"/>
        <dbReference type="ChEBI" id="CHEBI:61977"/>
        <dbReference type="ChEBI" id="CHEBI:456216"/>
        <dbReference type="EC" id="2.7.11.1"/>
    </reaction>
    <physiologicalReaction direction="left-to-right" evidence="17">
        <dbReference type="Rhea" id="RHEA:46609"/>
    </physiologicalReaction>
</comment>
<keyword evidence="8" id="KW-0067">ATP-binding</keyword>
<evidence type="ECO:0000259" key="21">
    <source>
        <dbReference type="PROSITE" id="PS50011"/>
    </source>
</evidence>
<dbReference type="InterPro" id="IPR050339">
    <property type="entry name" value="CC_SR_Kinase"/>
</dbReference>
<feature type="region of interest" description="Disordered" evidence="20">
    <location>
        <begin position="427"/>
        <end position="448"/>
    </location>
</feature>
<dbReference type="Pfam" id="PF22949">
    <property type="entry name" value="HRI2_3H"/>
    <property type="match status" value="1"/>
</dbReference>
<dbReference type="Gene3D" id="3.30.200.20">
    <property type="entry name" value="Phosphorylase Kinase, domain 1"/>
    <property type="match status" value="1"/>
</dbReference>
<dbReference type="PANTHER" id="PTHR11042:SF160">
    <property type="entry name" value="EUKARYOTIC TRANSLATION INITIATION FACTOR 2-ALPHA KINASE 1"/>
    <property type="match status" value="1"/>
</dbReference>
<dbReference type="GO" id="GO:0005737">
    <property type="term" value="C:cytoplasm"/>
    <property type="evidence" value="ECO:0007669"/>
    <property type="project" value="TreeGrafter"/>
</dbReference>
<feature type="coiled-coil region" evidence="19">
    <location>
        <begin position="600"/>
        <end position="627"/>
    </location>
</feature>
<dbReference type="GO" id="GO:0017148">
    <property type="term" value="P:negative regulation of translation"/>
    <property type="evidence" value="ECO:0007669"/>
    <property type="project" value="UniProtKB-KW"/>
</dbReference>
<organism evidence="22 23">
    <name type="scientific">Larinioides sclopetarius</name>
    <dbReference type="NCBI Taxonomy" id="280406"/>
    <lineage>
        <taxon>Eukaryota</taxon>
        <taxon>Metazoa</taxon>
        <taxon>Ecdysozoa</taxon>
        <taxon>Arthropoda</taxon>
        <taxon>Chelicerata</taxon>
        <taxon>Arachnida</taxon>
        <taxon>Araneae</taxon>
        <taxon>Araneomorphae</taxon>
        <taxon>Entelegynae</taxon>
        <taxon>Araneoidea</taxon>
        <taxon>Araneidae</taxon>
        <taxon>Larinioides</taxon>
    </lineage>
</organism>
<dbReference type="EC" id="2.7.11.1" evidence="1"/>
<dbReference type="PROSITE" id="PS00108">
    <property type="entry name" value="PROTEIN_KINASE_ST"/>
    <property type="match status" value="1"/>
</dbReference>
<dbReference type="InterPro" id="IPR054521">
    <property type="entry name" value="HRI2_3H"/>
</dbReference>
<comment type="similarity">
    <text evidence="12">Belongs to the protein kinase superfamily. Ser/Thr protein kinase family. GCN2 subfamily.</text>
</comment>
<dbReference type="EMBL" id="CAXIEN010000024">
    <property type="protein sequence ID" value="CAL1266517.1"/>
    <property type="molecule type" value="Genomic_DNA"/>
</dbReference>
<evidence type="ECO:0000256" key="20">
    <source>
        <dbReference type="SAM" id="MobiDB-lite"/>
    </source>
</evidence>
<keyword evidence="6" id="KW-0547">Nucleotide-binding</keyword>
<comment type="catalytic activity">
    <reaction evidence="18">
        <text>L-seryl-[protein] + ATP = O-phospho-L-seryl-[protein] + ADP + H(+)</text>
        <dbReference type="Rhea" id="RHEA:17989"/>
        <dbReference type="Rhea" id="RHEA-COMP:9863"/>
        <dbReference type="Rhea" id="RHEA-COMP:11604"/>
        <dbReference type="ChEBI" id="CHEBI:15378"/>
        <dbReference type="ChEBI" id="CHEBI:29999"/>
        <dbReference type="ChEBI" id="CHEBI:30616"/>
        <dbReference type="ChEBI" id="CHEBI:83421"/>
        <dbReference type="ChEBI" id="CHEBI:456216"/>
        <dbReference type="EC" id="2.7.11.1"/>
    </reaction>
    <physiologicalReaction direction="left-to-right" evidence="18">
        <dbReference type="Rhea" id="RHEA:17990"/>
    </physiologicalReaction>
</comment>
<evidence type="ECO:0000256" key="18">
    <source>
        <dbReference type="ARBA" id="ARBA00048977"/>
    </source>
</evidence>
<keyword evidence="23" id="KW-1185">Reference proteome</keyword>
<evidence type="ECO:0000256" key="16">
    <source>
        <dbReference type="ARBA" id="ARBA00046654"/>
    </source>
</evidence>
<keyword evidence="11" id="KW-0652">Protein synthesis inhibitor</keyword>
<evidence type="ECO:0000256" key="11">
    <source>
        <dbReference type="ARBA" id="ARBA00023193"/>
    </source>
</evidence>
<evidence type="ECO:0000256" key="8">
    <source>
        <dbReference type="ARBA" id="ARBA00022840"/>
    </source>
</evidence>
<keyword evidence="3" id="KW-0597">Phosphoprotein</keyword>
<evidence type="ECO:0000256" key="3">
    <source>
        <dbReference type="ARBA" id="ARBA00022553"/>
    </source>
</evidence>
<evidence type="ECO:0000256" key="12">
    <source>
        <dbReference type="ARBA" id="ARBA00037982"/>
    </source>
</evidence>
<evidence type="ECO:0000256" key="19">
    <source>
        <dbReference type="SAM" id="Coils"/>
    </source>
</evidence>
<keyword evidence="2" id="KW-0723">Serine/threonine-protein kinase</keyword>
<evidence type="ECO:0000256" key="15">
    <source>
        <dbReference type="ARBA" id="ARBA00042914"/>
    </source>
</evidence>
<name>A0AAV1Z522_9ARAC</name>
<dbReference type="InterPro" id="IPR008271">
    <property type="entry name" value="Ser/Thr_kinase_AS"/>
</dbReference>
<keyword evidence="4" id="KW-0808">Transferase</keyword>
<evidence type="ECO:0000256" key="10">
    <source>
        <dbReference type="ARBA" id="ARBA00023157"/>
    </source>
</evidence>
<dbReference type="GO" id="GO:0005524">
    <property type="term" value="F:ATP binding"/>
    <property type="evidence" value="ECO:0007669"/>
    <property type="project" value="UniProtKB-KW"/>
</dbReference>
<keyword evidence="19" id="KW-0175">Coiled coil</keyword>